<dbReference type="InterPro" id="IPR038740">
    <property type="entry name" value="BioF2-like_GNAT_dom"/>
</dbReference>
<evidence type="ECO:0000256" key="2">
    <source>
        <dbReference type="ARBA" id="ARBA00022679"/>
    </source>
</evidence>
<evidence type="ECO:0000256" key="4">
    <source>
        <dbReference type="ARBA" id="ARBA00022984"/>
    </source>
</evidence>
<keyword evidence="10" id="KW-1185">Reference proteome</keyword>
<gene>
    <name evidence="9" type="ORF">EFE23_06700</name>
</gene>
<comment type="similarity">
    <text evidence="1">Belongs to the FemABX family.</text>
</comment>
<evidence type="ECO:0000313" key="9">
    <source>
        <dbReference type="EMBL" id="RNM00328.1"/>
    </source>
</evidence>
<name>A0ABX9WKP6_9ACTN</name>
<feature type="domain" description="BioF2-like acetyltransferase" evidence="8">
    <location>
        <begin position="162"/>
        <end position="303"/>
    </location>
</feature>
<protein>
    <submittedName>
        <fullName evidence="9">GNAT family N-acetyltransferase</fullName>
    </submittedName>
</protein>
<evidence type="ECO:0000256" key="7">
    <source>
        <dbReference type="SAM" id="MobiDB-lite"/>
    </source>
</evidence>
<reference evidence="9 10" key="1">
    <citation type="submission" date="2018-11" db="EMBL/GenBank/DDBJ databases">
        <title>Micromonospora sp. PPF5-17, a new actinomycetes isolated from a hot spring soil.</title>
        <authorList>
            <person name="Thawai C."/>
        </authorList>
    </citation>
    <scope>NUCLEOTIDE SEQUENCE [LARGE SCALE GENOMIC DNA]</scope>
    <source>
        <strain evidence="9 10">PPF5-17</strain>
    </source>
</reference>
<feature type="region of interest" description="Disordered" evidence="7">
    <location>
        <begin position="353"/>
        <end position="372"/>
    </location>
</feature>
<dbReference type="RefSeq" id="WP_123240013.1">
    <property type="nucleotide sequence ID" value="NZ_JAAHBY010000012.1"/>
</dbReference>
<dbReference type="EMBL" id="RJLN01000012">
    <property type="protein sequence ID" value="RNM00328.1"/>
    <property type="molecule type" value="Genomic_DNA"/>
</dbReference>
<keyword evidence="5" id="KW-0012">Acyltransferase</keyword>
<organism evidence="9 10">
    <name type="scientific">Micromonospora solifontis</name>
    <dbReference type="NCBI Taxonomy" id="2487138"/>
    <lineage>
        <taxon>Bacteria</taxon>
        <taxon>Bacillati</taxon>
        <taxon>Actinomycetota</taxon>
        <taxon>Actinomycetes</taxon>
        <taxon>Micromonosporales</taxon>
        <taxon>Micromonosporaceae</taxon>
        <taxon>Micromonospora</taxon>
    </lineage>
</organism>
<keyword evidence="4" id="KW-0573">Peptidoglycan synthesis</keyword>
<dbReference type="SUPFAM" id="SSF55729">
    <property type="entry name" value="Acyl-CoA N-acyltransferases (Nat)"/>
    <property type="match status" value="1"/>
</dbReference>
<dbReference type="PROSITE" id="PS51191">
    <property type="entry name" value="FEMABX"/>
    <property type="match status" value="1"/>
</dbReference>
<dbReference type="Proteomes" id="UP000280698">
    <property type="component" value="Unassembled WGS sequence"/>
</dbReference>
<evidence type="ECO:0000256" key="3">
    <source>
        <dbReference type="ARBA" id="ARBA00022960"/>
    </source>
</evidence>
<dbReference type="PANTHER" id="PTHR36174">
    <property type="entry name" value="LIPID II:GLYCINE GLYCYLTRANSFERASE"/>
    <property type="match status" value="1"/>
</dbReference>
<dbReference type="Pfam" id="PF13480">
    <property type="entry name" value="Acetyltransf_6"/>
    <property type="match status" value="1"/>
</dbReference>
<evidence type="ECO:0000256" key="5">
    <source>
        <dbReference type="ARBA" id="ARBA00023315"/>
    </source>
</evidence>
<keyword evidence="6" id="KW-0961">Cell wall biogenesis/degradation</keyword>
<keyword evidence="3" id="KW-0133">Cell shape</keyword>
<accession>A0ABX9WKP6</accession>
<proteinExistence type="inferred from homology"/>
<evidence type="ECO:0000259" key="8">
    <source>
        <dbReference type="Pfam" id="PF13480"/>
    </source>
</evidence>
<evidence type="ECO:0000313" key="10">
    <source>
        <dbReference type="Proteomes" id="UP000280698"/>
    </source>
</evidence>
<dbReference type="Gene3D" id="3.40.630.30">
    <property type="match status" value="1"/>
</dbReference>
<evidence type="ECO:0000256" key="6">
    <source>
        <dbReference type="ARBA" id="ARBA00023316"/>
    </source>
</evidence>
<dbReference type="PANTHER" id="PTHR36174:SF1">
    <property type="entry name" value="LIPID II:GLYCINE GLYCYLTRANSFERASE"/>
    <property type="match status" value="1"/>
</dbReference>
<comment type="caution">
    <text evidence="9">The sequence shown here is derived from an EMBL/GenBank/DDBJ whole genome shotgun (WGS) entry which is preliminary data.</text>
</comment>
<dbReference type="InterPro" id="IPR050644">
    <property type="entry name" value="PG_Glycine_Bridge_Synth"/>
</dbReference>
<sequence>MKLEIWNARDARDEARWRAAHDAWAEREVCAHPGYVRLFAREREEPLAAYARTRNGFILYPFLLRPIDAPHLAASGPPAYDIASPYGGSGGPFQEGVDEVEAKAFWLAFDEFCRSRRVVSEFCRLHIYPEQLLPYPGQVQPRLVNVVRDLDTPPEQMWREFAHKVRKNVNRARREGVTVEVDEAGAALDDFLRIYYATMHRRSAGESYHFPREFFRTLLRDLPGQAVFFHARHEGRIVSTELVLVSGRNMYSFLGGTDEEAFDLRPNDLVKFEIFHWGRQQGRSRFILGGGYAPDDGIFRYKRAFAPDNLVTYHTGVRVLDRERYDALTRAHLAEAYRRDPEWTAGADFFPQYRHPLPTGTQKPSTGPARPT</sequence>
<evidence type="ECO:0000256" key="1">
    <source>
        <dbReference type="ARBA" id="ARBA00009943"/>
    </source>
</evidence>
<keyword evidence="2" id="KW-0808">Transferase</keyword>
<dbReference type="InterPro" id="IPR016181">
    <property type="entry name" value="Acyl_CoA_acyltransferase"/>
</dbReference>
<dbReference type="InterPro" id="IPR003447">
    <property type="entry name" value="FEMABX"/>
</dbReference>